<dbReference type="PANTHER" id="PTHR47371:SF3">
    <property type="entry name" value="PHOSPHOGLYCEROL TRANSFERASE I"/>
    <property type="match status" value="1"/>
</dbReference>
<evidence type="ECO:0000256" key="1">
    <source>
        <dbReference type="ARBA" id="ARBA00004651"/>
    </source>
</evidence>
<name>A0ABN8GCV6_9BACL</name>
<evidence type="ECO:0000256" key="5">
    <source>
        <dbReference type="ARBA" id="ARBA00022692"/>
    </source>
</evidence>
<feature type="domain" description="Sulfatase N-terminal" evidence="10">
    <location>
        <begin position="279"/>
        <end position="566"/>
    </location>
</feature>
<gene>
    <name evidence="11" type="primary">ltaS2</name>
    <name evidence="11" type="ORF">PAECIP111893_02128</name>
</gene>
<dbReference type="CDD" id="cd16015">
    <property type="entry name" value="LTA_synthase"/>
    <property type="match status" value="1"/>
</dbReference>
<keyword evidence="7 8" id="KW-0472">Membrane</keyword>
<evidence type="ECO:0000256" key="6">
    <source>
        <dbReference type="ARBA" id="ARBA00022989"/>
    </source>
</evidence>
<organism evidence="11 12">
    <name type="scientific">Paenibacillus plantiphilus</name>
    <dbReference type="NCBI Taxonomy" id="2905650"/>
    <lineage>
        <taxon>Bacteria</taxon>
        <taxon>Bacillati</taxon>
        <taxon>Bacillota</taxon>
        <taxon>Bacilli</taxon>
        <taxon>Bacillales</taxon>
        <taxon>Paenibacillaceae</taxon>
        <taxon>Paenibacillus</taxon>
    </lineage>
</organism>
<evidence type="ECO:0000256" key="2">
    <source>
        <dbReference type="ARBA" id="ARBA00004936"/>
    </source>
</evidence>
<comment type="subcellular location">
    <subcellularLocation>
        <location evidence="1">Cell membrane</location>
        <topology evidence="1">Multi-pass membrane protein</topology>
    </subcellularLocation>
</comment>
<comment type="similarity">
    <text evidence="3 8">Belongs to the LTA synthase family.</text>
</comment>
<keyword evidence="6 9" id="KW-1133">Transmembrane helix</keyword>
<evidence type="ECO:0000259" key="10">
    <source>
        <dbReference type="Pfam" id="PF00884"/>
    </source>
</evidence>
<dbReference type="RefSeq" id="WP_236341348.1">
    <property type="nucleotide sequence ID" value="NZ_CAKMMF010000010.1"/>
</dbReference>
<evidence type="ECO:0000256" key="4">
    <source>
        <dbReference type="ARBA" id="ARBA00022475"/>
    </source>
</evidence>
<dbReference type="Gene3D" id="3.30.1120.170">
    <property type="match status" value="1"/>
</dbReference>
<evidence type="ECO:0000256" key="3">
    <source>
        <dbReference type="ARBA" id="ARBA00009983"/>
    </source>
</evidence>
<evidence type="ECO:0000313" key="12">
    <source>
        <dbReference type="Proteomes" id="UP000838686"/>
    </source>
</evidence>
<comment type="caution">
    <text evidence="11">The sequence shown here is derived from an EMBL/GenBank/DDBJ whole genome shotgun (WGS) entry which is preliminary data.</text>
</comment>
<evidence type="ECO:0000256" key="9">
    <source>
        <dbReference type="SAM" id="Phobius"/>
    </source>
</evidence>
<evidence type="ECO:0000256" key="8">
    <source>
        <dbReference type="PIRNR" id="PIRNR005091"/>
    </source>
</evidence>
<dbReference type="PANTHER" id="PTHR47371">
    <property type="entry name" value="LIPOTEICHOIC ACID SYNTHASE"/>
    <property type="match status" value="1"/>
</dbReference>
<dbReference type="EMBL" id="CAKMMF010000010">
    <property type="protein sequence ID" value="CAH1204097.1"/>
    <property type="molecule type" value="Genomic_DNA"/>
</dbReference>
<evidence type="ECO:0000313" key="11">
    <source>
        <dbReference type="EMBL" id="CAH1204097.1"/>
    </source>
</evidence>
<dbReference type="InterPro" id="IPR012160">
    <property type="entry name" value="LtaS-like"/>
</dbReference>
<keyword evidence="4 8" id="KW-1003">Cell membrane</keyword>
<feature type="transmembrane region" description="Helical" evidence="9">
    <location>
        <begin position="174"/>
        <end position="194"/>
    </location>
</feature>
<keyword evidence="12" id="KW-1185">Reference proteome</keyword>
<feature type="transmembrane region" description="Helical" evidence="9">
    <location>
        <begin position="58"/>
        <end position="77"/>
    </location>
</feature>
<feature type="transmembrane region" description="Helical" evidence="9">
    <location>
        <begin position="136"/>
        <end position="154"/>
    </location>
</feature>
<reference evidence="11" key="1">
    <citation type="submission" date="2022-01" db="EMBL/GenBank/DDBJ databases">
        <authorList>
            <person name="Criscuolo A."/>
        </authorList>
    </citation>
    <scope>NUCLEOTIDE SEQUENCE</scope>
    <source>
        <strain evidence="11">CIP111893</strain>
    </source>
</reference>
<dbReference type="PIRSF" id="PIRSF005091">
    <property type="entry name" value="Mmb_sulf_HI1246"/>
    <property type="match status" value="1"/>
</dbReference>
<dbReference type="InterPro" id="IPR017850">
    <property type="entry name" value="Alkaline_phosphatase_core_sf"/>
</dbReference>
<sequence>MIGKLLTASRRGVTASLAFAKRMKGIDLLLFFVLMMLKLVMFDRFINVPNMAMNVDDVFTGLGALALVSFWTLWLPLRGRIVALVLLNLLLTGIIYSDLIYFRYFQDLISIPVLTQAGQVSSLGDSIGSLLYAADIWFFVDWLFIVPYAILVLFRRKDKQLSLSFAKQQRWRRIILRFSISLIVFATGLTLVFVPVNIAKRTWAQGLFVGNWWNLSLYNVTGVIGFHGYDIYRYANQHWFDVKTVPPEQIEAAKQWFAERAGQREGLESDAMFGKYAGKNVIMIQAEAFQNFVIGRSVNGVEVTPNINKLLEESVYFSNFYHQTSQGRTSDADLAANISLQPLPTGSVFIRYSHHQFDSLPATLKDNGYSTSVYHAYDGGFWNRNTMYHNMRYDTFYNKKDYTIDEPLGWSLGDDSFFRQSIDKMTKQKQPFYSFLISLSSHHPYALPESYQKLDLGDYKGTMFGDYLQSIHYVDIAFGHMVERLKSEGLWDESILLFYGDHDNSIRDWEPFEKFMGKPLNDLDRLKILKQVPLLVHLPGGDQAGVYDDAGGQIDLMPTILHLLGISTADKYLIGTPLVLDKPLAGKTMVLRNGAYTDGKVFYIPAEDGLPEHSKCLDAASGEPLDRNLCSDGAAAARKELVTSDLVVENDLIKAFRQKE</sequence>
<dbReference type="InterPro" id="IPR000917">
    <property type="entry name" value="Sulfatase_N"/>
</dbReference>
<dbReference type="Proteomes" id="UP000838686">
    <property type="component" value="Unassembled WGS sequence"/>
</dbReference>
<dbReference type="Gene3D" id="3.40.720.10">
    <property type="entry name" value="Alkaline Phosphatase, subunit A"/>
    <property type="match status" value="1"/>
</dbReference>
<evidence type="ECO:0000256" key="7">
    <source>
        <dbReference type="ARBA" id="ARBA00023136"/>
    </source>
</evidence>
<dbReference type="InterPro" id="IPR050448">
    <property type="entry name" value="OpgB/LTA_synthase_biosynth"/>
</dbReference>
<proteinExistence type="inferred from homology"/>
<feature type="transmembrane region" description="Helical" evidence="9">
    <location>
        <begin position="28"/>
        <end position="46"/>
    </location>
</feature>
<accession>A0ABN8GCV6</accession>
<keyword evidence="5 9" id="KW-0812">Transmembrane</keyword>
<feature type="transmembrane region" description="Helical" evidence="9">
    <location>
        <begin position="84"/>
        <end position="104"/>
    </location>
</feature>
<dbReference type="SUPFAM" id="SSF53649">
    <property type="entry name" value="Alkaline phosphatase-like"/>
    <property type="match status" value="1"/>
</dbReference>
<dbReference type="Pfam" id="PF00884">
    <property type="entry name" value="Sulfatase"/>
    <property type="match status" value="1"/>
</dbReference>
<comment type="pathway">
    <text evidence="2">Cell wall biogenesis; lipoteichoic acid biosynthesis.</text>
</comment>
<protein>
    <submittedName>
        <fullName evidence="11">Lipoteichoic acid synthase 2</fullName>
    </submittedName>
</protein>